<gene>
    <name evidence="8" type="ORF">HannXRQ_Chr13g0415701</name>
    <name evidence="7" type="ORF">HanXRQr2_Chr13g0603111</name>
</gene>
<evidence type="ECO:0000313" key="8">
    <source>
        <dbReference type="EMBL" id="OTG02674.1"/>
    </source>
</evidence>
<evidence type="ECO:0000313" key="7">
    <source>
        <dbReference type="EMBL" id="KAF5774649.1"/>
    </source>
</evidence>
<keyword evidence="1" id="KW-0479">Metal-binding</keyword>
<keyword evidence="5" id="KW-0812">Transmembrane</keyword>
<reference evidence="7" key="3">
    <citation type="submission" date="2020-06" db="EMBL/GenBank/DDBJ databases">
        <title>Helianthus annuus Genome sequencing and assembly Release 2.</title>
        <authorList>
            <person name="Gouzy J."/>
            <person name="Langlade N."/>
            <person name="Munos S."/>
        </authorList>
    </citation>
    <scope>NUCLEOTIDE SEQUENCE</scope>
    <source>
        <tissue evidence="7">Leaves</tissue>
    </source>
</reference>
<accession>A0A251SVE2</accession>
<keyword evidence="2 4" id="KW-0863">Zinc-finger</keyword>
<dbReference type="PANTHER" id="PTHR45969:SF81">
    <property type="entry name" value="OS08G0157400 PROTEIN"/>
    <property type="match status" value="1"/>
</dbReference>
<protein>
    <submittedName>
        <fullName evidence="7">Chromatin regulator PHD family</fullName>
    </submittedName>
    <submittedName>
        <fullName evidence="8">Putative zinc finger, RING/FYVE/PHD-type</fullName>
    </submittedName>
</protein>
<evidence type="ECO:0000256" key="4">
    <source>
        <dbReference type="PROSITE-ProRule" id="PRU00175"/>
    </source>
</evidence>
<dbReference type="GO" id="GO:0016567">
    <property type="term" value="P:protein ubiquitination"/>
    <property type="evidence" value="ECO:0000318"/>
    <property type="project" value="GO_Central"/>
</dbReference>
<dbReference type="SUPFAM" id="SSF57850">
    <property type="entry name" value="RING/U-box"/>
    <property type="match status" value="1"/>
</dbReference>
<dbReference type="PROSITE" id="PS50089">
    <property type="entry name" value="ZF_RING_2"/>
    <property type="match status" value="1"/>
</dbReference>
<dbReference type="AlphaFoldDB" id="A0A251SVE2"/>
<evidence type="ECO:0000256" key="3">
    <source>
        <dbReference type="ARBA" id="ARBA00022833"/>
    </source>
</evidence>
<dbReference type="Gene3D" id="3.30.40.10">
    <property type="entry name" value="Zinc/RING finger domain, C3HC4 (zinc finger)"/>
    <property type="match status" value="1"/>
</dbReference>
<evidence type="ECO:0000259" key="6">
    <source>
        <dbReference type="PROSITE" id="PS50089"/>
    </source>
</evidence>
<evidence type="ECO:0000256" key="5">
    <source>
        <dbReference type="SAM" id="Phobius"/>
    </source>
</evidence>
<dbReference type="Pfam" id="PF13639">
    <property type="entry name" value="zf-RING_2"/>
    <property type="match status" value="1"/>
</dbReference>
<feature type="transmembrane region" description="Helical" evidence="5">
    <location>
        <begin position="12"/>
        <end position="32"/>
    </location>
</feature>
<reference evidence="7 9" key="1">
    <citation type="journal article" date="2017" name="Nature">
        <title>The sunflower genome provides insights into oil metabolism, flowering and Asterid evolution.</title>
        <authorList>
            <person name="Badouin H."/>
            <person name="Gouzy J."/>
            <person name="Grassa C.J."/>
            <person name="Murat F."/>
            <person name="Staton S.E."/>
            <person name="Cottret L."/>
            <person name="Lelandais-Briere C."/>
            <person name="Owens G.L."/>
            <person name="Carrere S."/>
            <person name="Mayjonade B."/>
            <person name="Legrand L."/>
            <person name="Gill N."/>
            <person name="Kane N.C."/>
            <person name="Bowers J.E."/>
            <person name="Hubner S."/>
            <person name="Bellec A."/>
            <person name="Berard A."/>
            <person name="Berges H."/>
            <person name="Blanchet N."/>
            <person name="Boniface M.C."/>
            <person name="Brunel D."/>
            <person name="Catrice O."/>
            <person name="Chaidir N."/>
            <person name="Claudel C."/>
            <person name="Donnadieu C."/>
            <person name="Faraut T."/>
            <person name="Fievet G."/>
            <person name="Helmstetter N."/>
            <person name="King M."/>
            <person name="Knapp S.J."/>
            <person name="Lai Z."/>
            <person name="Le Paslier M.C."/>
            <person name="Lippi Y."/>
            <person name="Lorenzon L."/>
            <person name="Mandel J.R."/>
            <person name="Marage G."/>
            <person name="Marchand G."/>
            <person name="Marquand E."/>
            <person name="Bret-Mestries E."/>
            <person name="Morien E."/>
            <person name="Nambeesan S."/>
            <person name="Nguyen T."/>
            <person name="Pegot-Espagnet P."/>
            <person name="Pouilly N."/>
            <person name="Raftis F."/>
            <person name="Sallet E."/>
            <person name="Schiex T."/>
            <person name="Thomas J."/>
            <person name="Vandecasteele C."/>
            <person name="Vares D."/>
            <person name="Vear F."/>
            <person name="Vautrin S."/>
            <person name="Crespi M."/>
            <person name="Mangin B."/>
            <person name="Burke J.M."/>
            <person name="Salse J."/>
            <person name="Munos S."/>
            <person name="Vincourt P."/>
            <person name="Rieseberg L.H."/>
            <person name="Langlade N.B."/>
        </authorList>
    </citation>
    <scope>NUCLEOTIDE SEQUENCE [LARGE SCALE GENOMIC DNA]</scope>
    <source>
        <strain evidence="9">cv. SF193</strain>
        <tissue evidence="7">Leaves</tissue>
    </source>
</reference>
<dbReference type="SMART" id="SM00184">
    <property type="entry name" value="RING"/>
    <property type="match status" value="1"/>
</dbReference>
<feature type="domain" description="RING-type" evidence="6">
    <location>
        <begin position="92"/>
        <end position="135"/>
    </location>
</feature>
<proteinExistence type="predicted"/>
<keyword evidence="5" id="KW-0472">Membrane</keyword>
<sequence length="151" mass="16908">MEVQSLHLLTNIVQRIFVSIFSTIASFLLVALSHIRLYKPPPQHSDHHVVILDGSSMSLIRVPINVVIVFIKNKIPIIPYSDSAHPAHTALCMVCLEHIDGSHSIRELLSCDHVFHLECLDAWIDVGRVACPLCRSMLLPPKKLLSYSNSI</sequence>
<keyword evidence="9" id="KW-1185">Reference proteome</keyword>
<organism evidence="8 9">
    <name type="scientific">Helianthus annuus</name>
    <name type="common">Common sunflower</name>
    <dbReference type="NCBI Taxonomy" id="4232"/>
    <lineage>
        <taxon>Eukaryota</taxon>
        <taxon>Viridiplantae</taxon>
        <taxon>Streptophyta</taxon>
        <taxon>Embryophyta</taxon>
        <taxon>Tracheophyta</taxon>
        <taxon>Spermatophyta</taxon>
        <taxon>Magnoliopsida</taxon>
        <taxon>eudicotyledons</taxon>
        <taxon>Gunneridae</taxon>
        <taxon>Pentapetalae</taxon>
        <taxon>asterids</taxon>
        <taxon>campanulids</taxon>
        <taxon>Asterales</taxon>
        <taxon>Asteraceae</taxon>
        <taxon>Asteroideae</taxon>
        <taxon>Heliantheae alliance</taxon>
        <taxon>Heliantheae</taxon>
        <taxon>Helianthus</taxon>
    </lineage>
</organism>
<dbReference type="EMBL" id="MNCJ02000328">
    <property type="protein sequence ID" value="KAF5774649.1"/>
    <property type="molecule type" value="Genomic_DNA"/>
</dbReference>
<dbReference type="InterPro" id="IPR001841">
    <property type="entry name" value="Znf_RING"/>
</dbReference>
<dbReference type="InterPro" id="IPR013083">
    <property type="entry name" value="Znf_RING/FYVE/PHD"/>
</dbReference>
<dbReference type="GO" id="GO:0008270">
    <property type="term" value="F:zinc ion binding"/>
    <property type="evidence" value="ECO:0007669"/>
    <property type="project" value="UniProtKB-KW"/>
</dbReference>
<keyword evidence="5" id="KW-1133">Transmembrane helix</keyword>
<evidence type="ECO:0000256" key="1">
    <source>
        <dbReference type="ARBA" id="ARBA00022723"/>
    </source>
</evidence>
<dbReference type="Gramene" id="mRNA:HanXRQr2_Chr13g0603111">
    <property type="protein sequence ID" value="CDS:HanXRQr2_Chr13g0603111.1"/>
    <property type="gene ID" value="HanXRQr2_Chr13g0603111"/>
</dbReference>
<evidence type="ECO:0000256" key="2">
    <source>
        <dbReference type="ARBA" id="ARBA00022771"/>
    </source>
</evidence>
<reference evidence="8" key="2">
    <citation type="submission" date="2017-02" db="EMBL/GenBank/DDBJ databases">
        <title>Sunflower complete genome.</title>
        <authorList>
            <person name="Langlade N."/>
            <person name="Munos S."/>
        </authorList>
    </citation>
    <scope>NUCLEOTIDE SEQUENCE [LARGE SCALE GENOMIC DNA]</scope>
    <source>
        <tissue evidence="8">Leaves</tissue>
    </source>
</reference>
<name>A0A251SVE2_HELAN</name>
<keyword evidence="3" id="KW-0862">Zinc</keyword>
<dbReference type="PANTHER" id="PTHR45969">
    <property type="entry name" value="RING ZINC FINGER PROTEIN-RELATED"/>
    <property type="match status" value="1"/>
</dbReference>
<dbReference type="EMBL" id="CM007902">
    <property type="protein sequence ID" value="OTG02674.1"/>
    <property type="molecule type" value="Genomic_DNA"/>
</dbReference>
<dbReference type="GO" id="GO:0061630">
    <property type="term" value="F:ubiquitin protein ligase activity"/>
    <property type="evidence" value="ECO:0000318"/>
    <property type="project" value="GO_Central"/>
</dbReference>
<dbReference type="InParanoid" id="A0A251SVE2"/>
<evidence type="ECO:0000313" key="9">
    <source>
        <dbReference type="Proteomes" id="UP000215914"/>
    </source>
</evidence>
<dbReference type="Proteomes" id="UP000215914">
    <property type="component" value="Chromosome 13"/>
</dbReference>